<evidence type="ECO:0000256" key="1">
    <source>
        <dbReference type="SAM" id="Phobius"/>
    </source>
</evidence>
<organism evidence="2 3">
    <name type="scientific">Hahella chejuensis (strain KCTC 2396)</name>
    <dbReference type="NCBI Taxonomy" id="349521"/>
    <lineage>
        <taxon>Bacteria</taxon>
        <taxon>Pseudomonadati</taxon>
        <taxon>Pseudomonadota</taxon>
        <taxon>Gammaproteobacteria</taxon>
        <taxon>Oceanospirillales</taxon>
        <taxon>Hahellaceae</taxon>
        <taxon>Hahella</taxon>
    </lineage>
</organism>
<accession>Q2SHA3</accession>
<evidence type="ECO:0000313" key="3">
    <source>
        <dbReference type="Proteomes" id="UP000000238"/>
    </source>
</evidence>
<dbReference type="Proteomes" id="UP000000238">
    <property type="component" value="Chromosome"/>
</dbReference>
<keyword evidence="1" id="KW-1133">Transmembrane helix</keyword>
<dbReference type="EMBL" id="CP000155">
    <property type="protein sequence ID" value="ABC29971.1"/>
    <property type="molecule type" value="Genomic_DNA"/>
</dbReference>
<feature type="transmembrane region" description="Helical" evidence="1">
    <location>
        <begin position="40"/>
        <end position="65"/>
    </location>
</feature>
<dbReference type="KEGG" id="hch:HCH_03210"/>
<keyword evidence="3" id="KW-1185">Reference proteome</keyword>
<dbReference type="HOGENOM" id="CLU_1774807_0_0_6"/>
<evidence type="ECO:0008006" key="4">
    <source>
        <dbReference type="Google" id="ProtNLM"/>
    </source>
</evidence>
<dbReference type="AlphaFoldDB" id="Q2SHA3"/>
<proteinExistence type="predicted"/>
<evidence type="ECO:0000313" key="2">
    <source>
        <dbReference type="EMBL" id="ABC29971.1"/>
    </source>
</evidence>
<sequence length="146" mass="16160">MPSAGNWRISSFNTPVCKVADLFSEELVYFYTSDTHVADLAFAVFPLMLAACLFDGVQASAGIVLTAFKDTFFSFVSLLISYFGICIPMVLVWGNVQGEGIVYDLFFSMTVGLFILCILQVARLHYVSTYGRNTLIANRPKQSRAV</sequence>
<reference evidence="2 3" key="1">
    <citation type="journal article" date="2005" name="Nucleic Acids Res.">
        <title>Genomic blueprint of Hahella chejuensis, a marine microbe producing an algicidal agent.</title>
        <authorList>
            <person name="Jeong H."/>
            <person name="Yim J.H."/>
            <person name="Lee C."/>
            <person name="Choi S.-H."/>
            <person name="Park Y.K."/>
            <person name="Yoon S.H."/>
            <person name="Hur C.-G."/>
            <person name="Kang H.-Y."/>
            <person name="Kim D."/>
            <person name="Lee H.H."/>
            <person name="Park K.H."/>
            <person name="Park S.-H."/>
            <person name="Park H.-S."/>
            <person name="Lee H.K."/>
            <person name="Oh T.K."/>
            <person name="Kim J.F."/>
        </authorList>
    </citation>
    <scope>NUCLEOTIDE SEQUENCE [LARGE SCALE GENOMIC DNA]</scope>
    <source>
        <strain evidence="2 3">KCTC 2396</strain>
    </source>
</reference>
<dbReference type="STRING" id="349521.HCH_03210"/>
<protein>
    <recommendedName>
        <fullName evidence="4">Na+-driven multidrug efflux pump</fullName>
    </recommendedName>
</protein>
<dbReference type="eggNOG" id="COG0534">
    <property type="taxonomic scope" value="Bacteria"/>
</dbReference>
<keyword evidence="1" id="KW-0472">Membrane</keyword>
<keyword evidence="1" id="KW-0812">Transmembrane</keyword>
<feature type="transmembrane region" description="Helical" evidence="1">
    <location>
        <begin position="72"/>
        <end position="94"/>
    </location>
</feature>
<feature type="transmembrane region" description="Helical" evidence="1">
    <location>
        <begin position="100"/>
        <end position="122"/>
    </location>
</feature>
<gene>
    <name evidence="2" type="ordered locus">HCH_03210</name>
</gene>
<name>Q2SHA3_HAHCH</name>